<name>A0A9X1T710_9HYPH</name>
<dbReference type="InterPro" id="IPR004360">
    <property type="entry name" value="Glyas_Fos-R_dOase_dom"/>
</dbReference>
<evidence type="ECO:0000313" key="2">
    <source>
        <dbReference type="EMBL" id="MCD7109348.1"/>
    </source>
</evidence>
<dbReference type="InterPro" id="IPR029068">
    <property type="entry name" value="Glyas_Bleomycin-R_OHBP_Dase"/>
</dbReference>
<dbReference type="Pfam" id="PF00903">
    <property type="entry name" value="Glyoxalase"/>
    <property type="match status" value="1"/>
</dbReference>
<dbReference type="EMBL" id="JAJOZR010000005">
    <property type="protein sequence ID" value="MCD7109348.1"/>
    <property type="molecule type" value="Genomic_DNA"/>
</dbReference>
<dbReference type="PROSITE" id="PS51819">
    <property type="entry name" value="VOC"/>
    <property type="match status" value="1"/>
</dbReference>
<evidence type="ECO:0000259" key="1">
    <source>
        <dbReference type="PROSITE" id="PS51819"/>
    </source>
</evidence>
<dbReference type="CDD" id="cd07262">
    <property type="entry name" value="VOC_like"/>
    <property type="match status" value="1"/>
</dbReference>
<dbReference type="AlphaFoldDB" id="A0A9X1T710"/>
<organism evidence="2 3">
    <name type="scientific">Rhizobium quercicola</name>
    <dbReference type="NCBI Taxonomy" id="2901226"/>
    <lineage>
        <taxon>Bacteria</taxon>
        <taxon>Pseudomonadati</taxon>
        <taxon>Pseudomonadota</taxon>
        <taxon>Alphaproteobacteria</taxon>
        <taxon>Hyphomicrobiales</taxon>
        <taxon>Rhizobiaceae</taxon>
        <taxon>Rhizobium/Agrobacterium group</taxon>
        <taxon>Rhizobium</taxon>
    </lineage>
</organism>
<dbReference type="Gene3D" id="3.10.180.10">
    <property type="entry name" value="2,3-Dihydroxybiphenyl 1,2-Dioxygenase, domain 1"/>
    <property type="match status" value="1"/>
</dbReference>
<protein>
    <submittedName>
        <fullName evidence="2">VOC family protein</fullName>
    </submittedName>
</protein>
<sequence length="126" mass="14034">MFDHVSIGVRDIDRSRIFYDAALTPLGYGRLTSGATMLGYGDEQVSLWVTQADHPVRPDLRSGLHFCFKAYSEEDVEAFHAAAIAHGGEDNGAPGLRPEYATFYYAAFVIDPDGYRLEAFFHKPDL</sequence>
<proteinExistence type="predicted"/>
<dbReference type="RefSeq" id="WP_231813865.1">
    <property type="nucleotide sequence ID" value="NZ_JAJOZR010000005.1"/>
</dbReference>
<dbReference type="SUPFAM" id="SSF54593">
    <property type="entry name" value="Glyoxalase/Bleomycin resistance protein/Dihydroxybiphenyl dioxygenase"/>
    <property type="match status" value="1"/>
</dbReference>
<accession>A0A9X1T710</accession>
<comment type="caution">
    <text evidence="2">The sequence shown here is derived from an EMBL/GenBank/DDBJ whole genome shotgun (WGS) entry which is preliminary data.</text>
</comment>
<gene>
    <name evidence="2" type="ORF">LRX75_09835</name>
</gene>
<reference evidence="2" key="1">
    <citation type="submission" date="2021-12" db="EMBL/GenBank/DDBJ databases">
        <authorList>
            <person name="Li Y."/>
        </authorList>
    </citation>
    <scope>NUCLEOTIDE SEQUENCE</scope>
    <source>
        <strain evidence="2">DKSPLA3</strain>
    </source>
</reference>
<dbReference type="Proteomes" id="UP001139089">
    <property type="component" value="Unassembled WGS sequence"/>
</dbReference>
<feature type="domain" description="VOC" evidence="1">
    <location>
        <begin position="1"/>
        <end position="122"/>
    </location>
</feature>
<dbReference type="InterPro" id="IPR037523">
    <property type="entry name" value="VOC_core"/>
</dbReference>
<dbReference type="PANTHER" id="PTHR35006:SF2">
    <property type="entry name" value="GLYOXALASE FAMILY PROTEIN (AFU_ORTHOLOGUE AFUA_5G14830)"/>
    <property type="match status" value="1"/>
</dbReference>
<keyword evidence="3" id="KW-1185">Reference proteome</keyword>
<dbReference type="PANTHER" id="PTHR35006">
    <property type="entry name" value="GLYOXALASE FAMILY PROTEIN (AFU_ORTHOLOGUE AFUA_5G14830)"/>
    <property type="match status" value="1"/>
</dbReference>
<evidence type="ECO:0000313" key="3">
    <source>
        <dbReference type="Proteomes" id="UP001139089"/>
    </source>
</evidence>